<protein>
    <submittedName>
        <fullName evidence="2">Uncharacterized protein</fullName>
    </submittedName>
</protein>
<gene>
    <name evidence="2" type="ORF">KIL84_013218</name>
</gene>
<comment type="caution">
    <text evidence="2">The sequence shown here is derived from an EMBL/GenBank/DDBJ whole genome shotgun (WGS) entry which is preliminary data.</text>
</comment>
<accession>A0A9D4ARW7</accession>
<dbReference type="EMBL" id="JAHDVG010000485">
    <property type="protein sequence ID" value="KAH1168628.1"/>
    <property type="molecule type" value="Genomic_DNA"/>
</dbReference>
<proteinExistence type="predicted"/>
<keyword evidence="3" id="KW-1185">Reference proteome</keyword>
<feature type="region of interest" description="Disordered" evidence="1">
    <location>
        <begin position="1"/>
        <end position="35"/>
    </location>
</feature>
<evidence type="ECO:0000313" key="3">
    <source>
        <dbReference type="Proteomes" id="UP000827986"/>
    </source>
</evidence>
<organism evidence="2 3">
    <name type="scientific">Mauremys mutica</name>
    <name type="common">yellowpond turtle</name>
    <dbReference type="NCBI Taxonomy" id="74926"/>
    <lineage>
        <taxon>Eukaryota</taxon>
        <taxon>Metazoa</taxon>
        <taxon>Chordata</taxon>
        <taxon>Craniata</taxon>
        <taxon>Vertebrata</taxon>
        <taxon>Euteleostomi</taxon>
        <taxon>Archelosauria</taxon>
        <taxon>Testudinata</taxon>
        <taxon>Testudines</taxon>
        <taxon>Cryptodira</taxon>
        <taxon>Durocryptodira</taxon>
        <taxon>Testudinoidea</taxon>
        <taxon>Geoemydidae</taxon>
        <taxon>Geoemydinae</taxon>
        <taxon>Mauremys</taxon>
    </lineage>
</organism>
<dbReference type="AlphaFoldDB" id="A0A9D4ARW7"/>
<sequence>MLNPVFQPETEPKNQEDFMESSPSVKEEKGSVRKNLLPALEEADSKVEVGMEEEPVYEDMDAEVSSEDSKVESQLIDLEPWKDGNIVTITKPGLYMIIVLVCSKWPSGAEPEAHDEVKEFKLF</sequence>
<evidence type="ECO:0000256" key="1">
    <source>
        <dbReference type="SAM" id="MobiDB-lite"/>
    </source>
</evidence>
<dbReference type="Proteomes" id="UP000827986">
    <property type="component" value="Unassembled WGS sequence"/>
</dbReference>
<evidence type="ECO:0000313" key="2">
    <source>
        <dbReference type="EMBL" id="KAH1168628.1"/>
    </source>
</evidence>
<reference evidence="2" key="1">
    <citation type="submission" date="2021-09" db="EMBL/GenBank/DDBJ databases">
        <title>The genome of Mauremys mutica provides insights into the evolution of semi-aquatic lifestyle.</title>
        <authorList>
            <person name="Gong S."/>
            <person name="Gao Y."/>
        </authorList>
    </citation>
    <scope>NUCLEOTIDE SEQUENCE</scope>
    <source>
        <strain evidence="2">MM-2020</strain>
        <tissue evidence="2">Muscle</tissue>
    </source>
</reference>
<name>A0A9D4ARW7_9SAUR</name>